<name>A0ABM0M910_SACKO</name>
<evidence type="ECO:0000256" key="1">
    <source>
        <dbReference type="SAM" id="MobiDB-lite"/>
    </source>
</evidence>
<feature type="compositionally biased region" description="Basic and acidic residues" evidence="1">
    <location>
        <begin position="71"/>
        <end position="94"/>
    </location>
</feature>
<feature type="compositionally biased region" description="Basic and acidic residues" evidence="1">
    <location>
        <begin position="37"/>
        <end position="54"/>
    </location>
</feature>
<dbReference type="RefSeq" id="XP_006816501.1">
    <property type="nucleotide sequence ID" value="XM_006816438.1"/>
</dbReference>
<feature type="compositionally biased region" description="Basic residues" evidence="1">
    <location>
        <begin position="95"/>
        <end position="107"/>
    </location>
</feature>
<evidence type="ECO:0000313" key="4">
    <source>
        <dbReference type="RefSeq" id="XP_006816501.1"/>
    </source>
</evidence>
<dbReference type="CDD" id="cd09628">
    <property type="entry name" value="DOMON_SDR_2_like"/>
    <property type="match status" value="1"/>
</dbReference>
<sequence>MRHGTQHNETRDTEQRDMQHNTRHRTQHNETCIITQRDTEHGTTRHRTQPKDTRNAAQRDMQHNTTRHRTQHNETRNTAQRDTEHITTRPEHNTTKRKILSRKSARKTRSVAYLRPLVIHSTIQKQPIDAIDTHGNDTGHDAATENTDKCEIHTPRSTYVYGKGVAVNVTCKHLNASLPRSAQFIGIQAVLNTNGTSLGYINSTQGGRRLLACDNWYIGRVISDDSLRMVWYSPMSSNYTSKISSQHVTLRVIVYDNKLNHRMVLSKALTGFYSSYRATRQAAHDNFRPINVDTCGINKNCYRYPDPRCTAYTCDYLLTFRASGENVLFEISAKTEGWAAIGFSSDEYMGGDDVYACVVLNTPEWKIVVKRYVNIQNWPKEQGVNPVNNTEGTVMDGRLSCRFSRPKRVLSDDSIVDLDNRWFFLHAWGPVISGGVIQAHTLKSPPRSEIKFTVQSINFINAVGGSRPMYATSVHTVISMLAVIFILC</sequence>
<dbReference type="InterPro" id="IPR042789">
    <property type="entry name" value="FRRS1L"/>
</dbReference>
<feature type="compositionally biased region" description="Basic and acidic residues" evidence="1">
    <location>
        <begin position="1"/>
        <end position="20"/>
    </location>
</feature>
<evidence type="ECO:0000259" key="2">
    <source>
        <dbReference type="PROSITE" id="PS50836"/>
    </source>
</evidence>
<keyword evidence="3" id="KW-1185">Reference proteome</keyword>
<feature type="domain" description="DOMON" evidence="2">
    <location>
        <begin position="314"/>
        <end position="429"/>
    </location>
</feature>
<dbReference type="PROSITE" id="PS50836">
    <property type="entry name" value="DOMON"/>
    <property type="match status" value="1"/>
</dbReference>
<dbReference type="InterPro" id="IPR005018">
    <property type="entry name" value="DOMON_domain"/>
</dbReference>
<dbReference type="Proteomes" id="UP000694865">
    <property type="component" value="Unplaced"/>
</dbReference>
<organism evidence="3 4">
    <name type="scientific">Saccoglossus kowalevskii</name>
    <name type="common">Acorn worm</name>
    <dbReference type="NCBI Taxonomy" id="10224"/>
    <lineage>
        <taxon>Eukaryota</taxon>
        <taxon>Metazoa</taxon>
        <taxon>Hemichordata</taxon>
        <taxon>Enteropneusta</taxon>
        <taxon>Harrimaniidae</taxon>
        <taxon>Saccoglossus</taxon>
    </lineage>
</organism>
<gene>
    <name evidence="4" type="primary">LOC102804663</name>
</gene>
<evidence type="ECO:0000313" key="3">
    <source>
        <dbReference type="Proteomes" id="UP000694865"/>
    </source>
</evidence>
<reference evidence="4" key="1">
    <citation type="submission" date="2025-08" db="UniProtKB">
        <authorList>
            <consortium name="RefSeq"/>
        </authorList>
    </citation>
    <scope>IDENTIFICATION</scope>
    <source>
        <tissue evidence="4">Testes</tissue>
    </source>
</reference>
<dbReference type="PANTHER" id="PTHR46902">
    <property type="entry name" value="DOMON DOMAIN-CONTAINING PROTEIN FRRS1L"/>
    <property type="match status" value="1"/>
</dbReference>
<accession>A0ABM0M910</accession>
<protein>
    <submittedName>
        <fullName evidence="4">Ferric-chelate reductase 1-like</fullName>
    </submittedName>
</protein>
<dbReference type="SMART" id="SM00664">
    <property type="entry name" value="DoH"/>
    <property type="match status" value="1"/>
</dbReference>
<proteinExistence type="predicted"/>
<dbReference type="PANTHER" id="PTHR46902:SF1">
    <property type="entry name" value="DOMON DOMAIN-CONTAINING PROTEIN FRRS1L"/>
    <property type="match status" value="1"/>
</dbReference>
<feature type="region of interest" description="Disordered" evidence="1">
    <location>
        <begin position="1"/>
        <end position="107"/>
    </location>
</feature>
<dbReference type="GeneID" id="102804663"/>
<dbReference type="Pfam" id="PF03351">
    <property type="entry name" value="DOMON"/>
    <property type="match status" value="1"/>
</dbReference>